<protein>
    <submittedName>
        <fullName evidence="1">Uncharacterized protein</fullName>
    </submittedName>
</protein>
<dbReference type="AlphaFoldDB" id="A0A0P7DD02"/>
<proteinExistence type="predicted"/>
<evidence type="ECO:0000313" key="2">
    <source>
        <dbReference type="Proteomes" id="UP000050437"/>
    </source>
</evidence>
<accession>A0A0P7DD02</accession>
<dbReference type="EMBL" id="LKKS01000017">
    <property type="protein sequence ID" value="KPM68433.1"/>
    <property type="molecule type" value="Genomic_DNA"/>
</dbReference>
<sequence length="340" mass="39329">MQNPPGARQQLSVTVSNPYIPASEYRKELELELKCIGQHLSQREFEALLYKKLRLEDPAPSEKQYLQAAVELTVCAHYARHFPEDFIYEDKVEPPRDVDCSFRSEGYKFNVEVKCADYTTKHQIDENGEFIIRAIGRMNDYNETVAKLQETFASGGNELVKGLHMDNKLKDYLTDAHGKFPNITKQGEYNVLVVGCDDQWDIQQWEGYLTGVQGLFTEDSYAAPEQYSNVDMVVLSNLYHRHKSVEQKDKLSGHWTFSNSFCLLYENPRSTKPNSMAHAFARTLRFFNNELAQYQMEGDTPDFLKQRLAISHYVSHVLMQSEQYFFQPKPPKSLQSEETS</sequence>
<comment type="caution">
    <text evidence="1">The sequence shown here is derived from an EMBL/GenBank/DDBJ whole genome shotgun (WGS) entry which is preliminary data.</text>
</comment>
<dbReference type="RefSeq" id="WP_054572008.1">
    <property type="nucleotide sequence ID" value="NZ_BKWG01000116.1"/>
</dbReference>
<dbReference type="Proteomes" id="UP000050437">
    <property type="component" value="Unassembled WGS sequence"/>
</dbReference>
<evidence type="ECO:0000313" key="1">
    <source>
        <dbReference type="EMBL" id="KPM68433.1"/>
    </source>
</evidence>
<name>A0A0P7DD02_PSEPU</name>
<gene>
    <name evidence="1" type="ORF">HB13667_02250</name>
</gene>
<reference evidence="1 2" key="1">
    <citation type="submission" date="2015-10" db="EMBL/GenBank/DDBJ databases">
        <title>Pseudomonas putida clinical strains.</title>
        <authorList>
            <person name="Molina L."/>
            <person name="Udaondo Z."/>
        </authorList>
    </citation>
    <scope>NUCLEOTIDE SEQUENCE [LARGE SCALE GENOMIC DNA]</scope>
    <source>
        <strain evidence="1 2">HB13667</strain>
    </source>
</reference>
<organism evidence="1 2">
    <name type="scientific">Pseudomonas putida</name>
    <name type="common">Arthrobacter siderocapsulatus</name>
    <dbReference type="NCBI Taxonomy" id="303"/>
    <lineage>
        <taxon>Bacteria</taxon>
        <taxon>Pseudomonadati</taxon>
        <taxon>Pseudomonadota</taxon>
        <taxon>Gammaproteobacteria</taxon>
        <taxon>Pseudomonadales</taxon>
        <taxon>Pseudomonadaceae</taxon>
        <taxon>Pseudomonas</taxon>
    </lineage>
</organism>